<evidence type="ECO:0000256" key="1">
    <source>
        <dbReference type="ARBA" id="ARBA00010088"/>
    </source>
</evidence>
<dbReference type="GO" id="GO:0016020">
    <property type="term" value="C:membrane"/>
    <property type="evidence" value="ECO:0007669"/>
    <property type="project" value="TreeGrafter"/>
</dbReference>
<sequence>MASISIQESCHLHVVEAGSNDRDPIIIVHGGRGTADHKADFFAFRPLSNAFHLYAYDQRGHGRSSGGESASFGRLVADLEQLRVRLFGQRPISIIGVSYGGMVALSYAISYPEKVEKLVVIGCAASHDFVEPALQQYEIRRDCAPLTSKTMVRRMLDTGFDSDLELRLAWFALRPLYGQCANADELLSAAASIHFDAALHRSLVLNPAYDMRNRLAAVEANTLVVCGADDWIFTPQFSKEIASGISRCELLIVPDCGHAAHVGAPELVLSAIHQHVAGRVSVPRRRAPAW</sequence>
<comment type="similarity">
    <text evidence="1">Belongs to the peptidase S33 family.</text>
</comment>
<keyword evidence="5" id="KW-1185">Reference proteome</keyword>
<dbReference type="AlphaFoldDB" id="A0A2V3UKG6"/>
<feature type="domain" description="AB hydrolase-1" evidence="3">
    <location>
        <begin position="24"/>
        <end position="262"/>
    </location>
</feature>
<dbReference type="EMBL" id="QJJK01000004">
    <property type="protein sequence ID" value="PXW60002.1"/>
    <property type="molecule type" value="Genomic_DNA"/>
</dbReference>
<dbReference type="Gene3D" id="3.40.50.1820">
    <property type="entry name" value="alpha/beta hydrolase"/>
    <property type="match status" value="1"/>
</dbReference>
<dbReference type="Pfam" id="PF00561">
    <property type="entry name" value="Abhydrolase_1"/>
    <property type="match status" value="1"/>
</dbReference>
<name>A0A2V3UKG6_9HYPH</name>
<dbReference type="PANTHER" id="PTHR43798">
    <property type="entry name" value="MONOACYLGLYCEROL LIPASE"/>
    <property type="match status" value="1"/>
</dbReference>
<dbReference type="PRINTS" id="PR00111">
    <property type="entry name" value="ABHYDROLASE"/>
</dbReference>
<comment type="caution">
    <text evidence="4">The sequence shown here is derived from an EMBL/GenBank/DDBJ whole genome shotgun (WGS) entry which is preliminary data.</text>
</comment>
<dbReference type="GO" id="GO:0008233">
    <property type="term" value="F:peptidase activity"/>
    <property type="evidence" value="ECO:0007669"/>
    <property type="project" value="InterPro"/>
</dbReference>
<protein>
    <submittedName>
        <fullName evidence="4">Proline iminopeptidase</fullName>
    </submittedName>
</protein>
<dbReference type="PANTHER" id="PTHR43798:SF31">
    <property type="entry name" value="AB HYDROLASE SUPERFAMILY PROTEIN YCLE"/>
    <property type="match status" value="1"/>
</dbReference>
<proteinExistence type="inferred from homology"/>
<reference evidence="4 5" key="1">
    <citation type="submission" date="2018-05" db="EMBL/GenBank/DDBJ databases">
        <title>Genomic Encyclopedia of Type Strains, Phase IV (KMG-IV): sequencing the most valuable type-strain genomes for metagenomic binning, comparative biology and taxonomic classification.</title>
        <authorList>
            <person name="Goeker M."/>
        </authorList>
    </citation>
    <scope>NUCLEOTIDE SEQUENCE [LARGE SCALE GENOMIC DNA]</scope>
    <source>
        <strain evidence="4 5">DSM 6462</strain>
    </source>
</reference>
<dbReference type="RefSeq" id="WP_170147180.1">
    <property type="nucleotide sequence ID" value="NZ_JAHBRY010000001.1"/>
</dbReference>
<dbReference type="GO" id="GO:0006508">
    <property type="term" value="P:proteolysis"/>
    <property type="evidence" value="ECO:0007669"/>
    <property type="project" value="InterPro"/>
</dbReference>
<dbReference type="InterPro" id="IPR029058">
    <property type="entry name" value="AB_hydrolase_fold"/>
</dbReference>
<dbReference type="InterPro" id="IPR002410">
    <property type="entry name" value="Peptidase_S33"/>
</dbReference>
<evidence type="ECO:0000259" key="3">
    <source>
        <dbReference type="Pfam" id="PF00561"/>
    </source>
</evidence>
<dbReference type="InterPro" id="IPR050266">
    <property type="entry name" value="AB_hydrolase_sf"/>
</dbReference>
<dbReference type="PRINTS" id="PR00793">
    <property type="entry name" value="PROAMNOPTASE"/>
</dbReference>
<evidence type="ECO:0000313" key="5">
    <source>
        <dbReference type="Proteomes" id="UP000248021"/>
    </source>
</evidence>
<gene>
    <name evidence="4" type="ORF">C7450_10452</name>
</gene>
<organism evidence="4 5">
    <name type="scientific">Chelatococcus asaccharovorans</name>
    <dbReference type="NCBI Taxonomy" id="28210"/>
    <lineage>
        <taxon>Bacteria</taxon>
        <taxon>Pseudomonadati</taxon>
        <taxon>Pseudomonadota</taxon>
        <taxon>Alphaproteobacteria</taxon>
        <taxon>Hyphomicrobiales</taxon>
        <taxon>Chelatococcaceae</taxon>
        <taxon>Chelatococcus</taxon>
    </lineage>
</organism>
<dbReference type="SUPFAM" id="SSF53474">
    <property type="entry name" value="alpha/beta-Hydrolases"/>
    <property type="match status" value="1"/>
</dbReference>
<evidence type="ECO:0000256" key="2">
    <source>
        <dbReference type="ARBA" id="ARBA00022801"/>
    </source>
</evidence>
<accession>A0A2V3UKG6</accession>
<dbReference type="Proteomes" id="UP000248021">
    <property type="component" value="Unassembled WGS sequence"/>
</dbReference>
<evidence type="ECO:0000313" key="4">
    <source>
        <dbReference type="EMBL" id="PXW60002.1"/>
    </source>
</evidence>
<keyword evidence="2" id="KW-0378">Hydrolase</keyword>
<dbReference type="InterPro" id="IPR000073">
    <property type="entry name" value="AB_hydrolase_1"/>
</dbReference>